<evidence type="ECO:0000256" key="8">
    <source>
        <dbReference type="ARBA" id="ARBA00023004"/>
    </source>
</evidence>
<dbReference type="AlphaFoldDB" id="A0A5C4U1H6"/>
<evidence type="ECO:0000256" key="4">
    <source>
        <dbReference type="ARBA" id="ARBA00022485"/>
    </source>
</evidence>
<dbReference type="InterPro" id="IPR001989">
    <property type="entry name" value="Radical_activat_CS"/>
</dbReference>
<comment type="subcellular location">
    <subcellularLocation>
        <location evidence="10">Cytoplasm</location>
    </subcellularLocation>
</comment>
<accession>A0A5C4U1H6</accession>
<keyword evidence="5 10" id="KW-0949">S-adenosyl-L-methionine</keyword>
<organism evidence="13 14">
    <name type="scientific">Corynebacterium tapiri</name>
    <dbReference type="NCBI Taxonomy" id="1448266"/>
    <lineage>
        <taxon>Bacteria</taxon>
        <taxon>Bacillati</taxon>
        <taxon>Actinomycetota</taxon>
        <taxon>Actinomycetes</taxon>
        <taxon>Mycobacteriales</taxon>
        <taxon>Corynebacteriaceae</taxon>
        <taxon>Corynebacterium</taxon>
    </lineage>
</organism>
<dbReference type="SUPFAM" id="SSF102114">
    <property type="entry name" value="Radical SAM enzymes"/>
    <property type="match status" value="1"/>
</dbReference>
<keyword evidence="13" id="KW-0670">Pyruvate</keyword>
<dbReference type="InterPro" id="IPR013785">
    <property type="entry name" value="Aldolase_TIM"/>
</dbReference>
<comment type="similarity">
    <text evidence="2 10">Belongs to the organic radical-activating enzymes family.</text>
</comment>
<dbReference type="PROSITE" id="PS51918">
    <property type="entry name" value="RADICAL_SAM"/>
    <property type="match status" value="1"/>
</dbReference>
<keyword evidence="4 10" id="KW-0004">4Fe-4S</keyword>
<evidence type="ECO:0000256" key="2">
    <source>
        <dbReference type="ARBA" id="ARBA00009777"/>
    </source>
</evidence>
<dbReference type="Proteomes" id="UP000312032">
    <property type="component" value="Unassembled WGS sequence"/>
</dbReference>
<dbReference type="PANTHER" id="PTHR30352">
    <property type="entry name" value="PYRUVATE FORMATE-LYASE-ACTIVATING ENZYME"/>
    <property type="match status" value="1"/>
</dbReference>
<protein>
    <recommendedName>
        <fullName evidence="3 10">Pyruvate formate-lyase-activating enzyme</fullName>
        <ecNumber evidence="10">1.97.1.4</ecNumber>
    </recommendedName>
</protein>
<dbReference type="EC" id="1.97.1.4" evidence="10"/>
<evidence type="ECO:0000256" key="5">
    <source>
        <dbReference type="ARBA" id="ARBA00022691"/>
    </source>
</evidence>
<keyword evidence="13" id="KW-0456">Lyase</keyword>
<evidence type="ECO:0000256" key="9">
    <source>
        <dbReference type="ARBA" id="ARBA00023014"/>
    </source>
</evidence>
<evidence type="ECO:0000256" key="10">
    <source>
        <dbReference type="RuleBase" id="RU362053"/>
    </source>
</evidence>
<dbReference type="SFLD" id="SFLDS00029">
    <property type="entry name" value="Radical_SAM"/>
    <property type="match status" value="1"/>
</dbReference>
<evidence type="ECO:0000313" key="14">
    <source>
        <dbReference type="Proteomes" id="UP000312032"/>
    </source>
</evidence>
<dbReference type="EMBL" id="VDHJ01000017">
    <property type="protein sequence ID" value="TNL94862.1"/>
    <property type="molecule type" value="Genomic_DNA"/>
</dbReference>
<evidence type="ECO:0000313" key="13">
    <source>
        <dbReference type="EMBL" id="TNL94862.1"/>
    </source>
</evidence>
<evidence type="ECO:0000259" key="12">
    <source>
        <dbReference type="PROSITE" id="PS51918"/>
    </source>
</evidence>
<evidence type="ECO:0000256" key="7">
    <source>
        <dbReference type="ARBA" id="ARBA00023002"/>
    </source>
</evidence>
<keyword evidence="7 10" id="KW-0560">Oxidoreductase</keyword>
<comment type="caution">
    <text evidence="13">The sequence shown here is derived from an EMBL/GenBank/DDBJ whole genome shotgun (WGS) entry which is preliminary data.</text>
</comment>
<keyword evidence="9 10" id="KW-0411">Iron-sulfur</keyword>
<dbReference type="OrthoDB" id="9782387at2"/>
<sequence>MTVPSIGVSDGTTGPFRPKPVDIPTPKLRGAASGIAGAEDLSPLERAEKFEEVREGIAGSIHSWELVTSVDGPGTRMTLFLSGCPLRCVYCHNPDTLHMKDGTLQSLDDIVKKMKRYRPVFKASGGGITISGGEPLFQEPFTRNLLREAKKLGIHTAIDTSGFLGARVDEEMMQDIDLFLLDIKSGDPETYKKVTGRELQPTIDFGNRLNENHRKVWIRFVVVPGWTDDWDNVEKAADIVGGWKNAVERVEVLPFHNMAQDKWESLGMKYYLENVKPPEAEVVERIREQFRARGLDVY</sequence>
<keyword evidence="10" id="KW-0963">Cytoplasm</keyword>
<comment type="cofactor">
    <cofactor evidence="10">
        <name>[4Fe-4S] cluster</name>
        <dbReference type="ChEBI" id="CHEBI:49883"/>
    </cofactor>
    <text evidence="10">Binds 1 [4Fe-4S] cluster. The cluster is coordinated with 3 cysteines and an exchangeable S-adenosyl-L-methionine.</text>
</comment>
<dbReference type="GO" id="GO:0046872">
    <property type="term" value="F:metal ion binding"/>
    <property type="evidence" value="ECO:0007669"/>
    <property type="project" value="UniProtKB-UniRule"/>
</dbReference>
<name>A0A5C4U1H6_9CORY</name>
<feature type="region of interest" description="Disordered" evidence="11">
    <location>
        <begin position="1"/>
        <end position="25"/>
    </location>
</feature>
<dbReference type="GO" id="GO:0051539">
    <property type="term" value="F:4 iron, 4 sulfur cluster binding"/>
    <property type="evidence" value="ECO:0007669"/>
    <property type="project" value="UniProtKB-UniRule"/>
</dbReference>
<dbReference type="GO" id="GO:0005737">
    <property type="term" value="C:cytoplasm"/>
    <property type="evidence" value="ECO:0007669"/>
    <property type="project" value="UniProtKB-SubCell"/>
</dbReference>
<dbReference type="InterPro" id="IPR012838">
    <property type="entry name" value="PFL1_activating"/>
</dbReference>
<dbReference type="NCBIfam" id="TIGR02493">
    <property type="entry name" value="PFLA"/>
    <property type="match status" value="1"/>
</dbReference>
<dbReference type="Pfam" id="PF04055">
    <property type="entry name" value="Radical_SAM"/>
    <property type="match status" value="1"/>
</dbReference>
<evidence type="ECO:0000256" key="1">
    <source>
        <dbReference type="ARBA" id="ARBA00003141"/>
    </source>
</evidence>
<evidence type="ECO:0000256" key="3">
    <source>
        <dbReference type="ARBA" id="ARBA00021356"/>
    </source>
</evidence>
<proteinExistence type="inferred from homology"/>
<evidence type="ECO:0000256" key="11">
    <source>
        <dbReference type="SAM" id="MobiDB-lite"/>
    </source>
</evidence>
<dbReference type="InterPro" id="IPR034457">
    <property type="entry name" value="Organic_radical-activating"/>
</dbReference>
<evidence type="ECO:0000256" key="6">
    <source>
        <dbReference type="ARBA" id="ARBA00022723"/>
    </source>
</evidence>
<keyword evidence="6 10" id="KW-0479">Metal-binding</keyword>
<dbReference type="GO" id="GO:0043365">
    <property type="term" value="F:[formate-C-acetyltransferase]-activating enzyme activity"/>
    <property type="evidence" value="ECO:0007669"/>
    <property type="project" value="UniProtKB-UniRule"/>
</dbReference>
<reference evidence="13 14" key="1">
    <citation type="submission" date="2019-06" db="EMBL/GenBank/DDBJ databases">
        <authorList>
            <person name="Li J."/>
        </authorList>
    </citation>
    <scope>NUCLEOTIDE SEQUENCE [LARGE SCALE GENOMIC DNA]</scope>
    <source>
        <strain evidence="13 14">LMG 28165</strain>
    </source>
</reference>
<feature type="domain" description="Radical SAM core" evidence="12">
    <location>
        <begin position="70"/>
        <end position="293"/>
    </location>
</feature>
<comment type="catalytic activity">
    <reaction evidence="10">
        <text>glycyl-[formate C-acetyltransferase] + reduced [flavodoxin] + S-adenosyl-L-methionine = glycin-2-yl radical-[formate C-acetyltransferase] + semiquinone [flavodoxin] + 5'-deoxyadenosine + L-methionine + H(+)</text>
        <dbReference type="Rhea" id="RHEA:19225"/>
        <dbReference type="Rhea" id="RHEA-COMP:10622"/>
        <dbReference type="Rhea" id="RHEA-COMP:12190"/>
        <dbReference type="Rhea" id="RHEA-COMP:12191"/>
        <dbReference type="Rhea" id="RHEA-COMP:14480"/>
        <dbReference type="ChEBI" id="CHEBI:15378"/>
        <dbReference type="ChEBI" id="CHEBI:17319"/>
        <dbReference type="ChEBI" id="CHEBI:29947"/>
        <dbReference type="ChEBI" id="CHEBI:32722"/>
        <dbReference type="ChEBI" id="CHEBI:57618"/>
        <dbReference type="ChEBI" id="CHEBI:57844"/>
        <dbReference type="ChEBI" id="CHEBI:59789"/>
        <dbReference type="ChEBI" id="CHEBI:140311"/>
        <dbReference type="EC" id="1.97.1.4"/>
    </reaction>
</comment>
<gene>
    <name evidence="13" type="primary">pflA</name>
    <name evidence="13" type="ORF">FHE74_09945</name>
</gene>
<dbReference type="PROSITE" id="PS01087">
    <property type="entry name" value="RADICAL_ACTIVATING"/>
    <property type="match status" value="1"/>
</dbReference>
<dbReference type="CDD" id="cd01335">
    <property type="entry name" value="Radical_SAM"/>
    <property type="match status" value="1"/>
</dbReference>
<dbReference type="GO" id="GO:0016829">
    <property type="term" value="F:lyase activity"/>
    <property type="evidence" value="ECO:0007669"/>
    <property type="project" value="UniProtKB-KW"/>
</dbReference>
<dbReference type="PANTHER" id="PTHR30352:SF5">
    <property type="entry name" value="PYRUVATE FORMATE-LYASE 1-ACTIVATING ENZYME"/>
    <property type="match status" value="1"/>
</dbReference>
<comment type="function">
    <text evidence="1 10">Activation of pyruvate formate-lyase under anaerobic conditions by generation of an organic free radical, using S-adenosylmethionine and reduced flavodoxin as cosubstrates to produce 5'-deoxy-adenosine.</text>
</comment>
<keyword evidence="8 10" id="KW-0408">Iron</keyword>
<dbReference type="InterPro" id="IPR058240">
    <property type="entry name" value="rSAM_sf"/>
</dbReference>
<dbReference type="InterPro" id="IPR007197">
    <property type="entry name" value="rSAM"/>
</dbReference>
<keyword evidence="14" id="KW-1185">Reference proteome</keyword>
<dbReference type="SFLD" id="SFLDG01066">
    <property type="entry name" value="organic_radical-activating_enz"/>
    <property type="match status" value="1"/>
</dbReference>
<dbReference type="RefSeq" id="WP_139466365.1">
    <property type="nucleotide sequence ID" value="NZ_VDHJ01000017.1"/>
</dbReference>
<dbReference type="Gene3D" id="3.20.20.70">
    <property type="entry name" value="Aldolase class I"/>
    <property type="match status" value="1"/>
</dbReference>